<feature type="transmembrane region" description="Helical" evidence="6">
    <location>
        <begin position="45"/>
        <end position="66"/>
    </location>
</feature>
<dbReference type="PANTHER" id="PTHR43791:SF100">
    <property type="entry name" value="SUGAR TRANSPORTER"/>
    <property type="match status" value="1"/>
</dbReference>
<feature type="transmembrane region" description="Helical" evidence="6">
    <location>
        <begin position="267"/>
        <end position="287"/>
    </location>
</feature>
<reference evidence="9" key="1">
    <citation type="submission" date="2017-01" db="EMBL/GenBank/DDBJ databases">
        <authorList>
            <person name="Varghese N."/>
            <person name="Submissions S."/>
        </authorList>
    </citation>
    <scope>NUCLEOTIDE SEQUENCE [LARGE SCALE GENOMIC DNA]</scope>
    <source>
        <strain evidence="9">DSM 16176</strain>
    </source>
</reference>
<dbReference type="STRING" id="252246.SAMN05421799_103233"/>
<comment type="subcellular location">
    <subcellularLocation>
        <location evidence="1">Cell membrane</location>
        <topology evidence="1">Multi-pass membrane protein</topology>
    </subcellularLocation>
</comment>
<feature type="transmembrane region" description="Helical" evidence="6">
    <location>
        <begin position="139"/>
        <end position="160"/>
    </location>
</feature>
<name>A0A1N7LLE9_9BACL</name>
<evidence type="ECO:0000313" key="9">
    <source>
        <dbReference type="Proteomes" id="UP000186156"/>
    </source>
</evidence>
<dbReference type="AlphaFoldDB" id="A0A1N7LLE9"/>
<evidence type="ECO:0000256" key="6">
    <source>
        <dbReference type="SAM" id="Phobius"/>
    </source>
</evidence>
<evidence type="ECO:0000256" key="2">
    <source>
        <dbReference type="ARBA" id="ARBA00022448"/>
    </source>
</evidence>
<keyword evidence="4 6" id="KW-1133">Transmembrane helix</keyword>
<feature type="transmembrane region" description="Helical" evidence="6">
    <location>
        <begin position="166"/>
        <end position="186"/>
    </location>
</feature>
<keyword evidence="5 6" id="KW-0472">Membrane</keyword>
<proteinExistence type="predicted"/>
<feature type="transmembrane region" description="Helical" evidence="6">
    <location>
        <begin position="387"/>
        <end position="407"/>
    </location>
</feature>
<protein>
    <submittedName>
        <fullName evidence="8">Sugar phosphate permease</fullName>
    </submittedName>
</protein>
<evidence type="ECO:0000256" key="1">
    <source>
        <dbReference type="ARBA" id="ARBA00004651"/>
    </source>
</evidence>
<feature type="transmembrane region" description="Helical" evidence="6">
    <location>
        <begin position="356"/>
        <end position="375"/>
    </location>
</feature>
<dbReference type="InterPro" id="IPR020846">
    <property type="entry name" value="MFS_dom"/>
</dbReference>
<dbReference type="GO" id="GO:0005886">
    <property type="term" value="C:plasma membrane"/>
    <property type="evidence" value="ECO:0007669"/>
    <property type="project" value="UniProtKB-SubCell"/>
</dbReference>
<dbReference type="PROSITE" id="PS50850">
    <property type="entry name" value="MFS"/>
    <property type="match status" value="1"/>
</dbReference>
<dbReference type="CDD" id="cd17319">
    <property type="entry name" value="MFS_ExuT_GudP_like"/>
    <property type="match status" value="1"/>
</dbReference>
<gene>
    <name evidence="8" type="ORF">SAMN05421799_103233</name>
</gene>
<dbReference type="SUPFAM" id="SSF103473">
    <property type="entry name" value="MFS general substrate transporter"/>
    <property type="match status" value="1"/>
</dbReference>
<feature type="transmembrane region" description="Helical" evidence="6">
    <location>
        <begin position="9"/>
        <end position="25"/>
    </location>
</feature>
<accession>A0A1N7LLE9</accession>
<keyword evidence="2" id="KW-0813">Transport</keyword>
<feature type="domain" description="Major facilitator superfamily (MFS) profile" evidence="7">
    <location>
        <begin position="12"/>
        <end position="412"/>
    </location>
</feature>
<sequence length="426" mass="46845">MNQVPARRWVFIIPIAAIMYMLAYMDRINVSMILPYVGKSFHLSSAATGLAAGIFFVGYMILQIPGGILASRWSAKKVVFILMMLWGLSAMATGLVQNTTQLYIARFVLGIFEGGVWPAVLVLLASWFPTRERARANALWMACLPLSAIIMTPITGWLLTVMSWRGVFFIEGLPPIIWGIVWWFALADKPSEANWLSAEERHYIETMLTQEDVQKVRNTGFKSALANKKTILLIFIYFFWITGFYGFSLWEPSVVKSFKGVLSSSTVGWLAAIPFLFALVAMVVNSAWSDKRNKRQAHLAVPMVIGAVGLVAGQLFAHDPLTKMIFLCITAIGVYSPYGPFWAIPSALLRIEIVGAAMGLINAIGNLGGFLGPYIVGYIKGVTHNSFAGFLVLAAFLIIAVIFSSLLGSDRAVAEQTLETTDTVSC</sequence>
<feature type="transmembrane region" description="Helical" evidence="6">
    <location>
        <begin position="324"/>
        <end position="344"/>
    </location>
</feature>
<dbReference type="InterPro" id="IPR011701">
    <property type="entry name" value="MFS"/>
</dbReference>
<feature type="transmembrane region" description="Helical" evidence="6">
    <location>
        <begin position="230"/>
        <end position="247"/>
    </location>
</feature>
<evidence type="ECO:0000256" key="5">
    <source>
        <dbReference type="ARBA" id="ARBA00023136"/>
    </source>
</evidence>
<evidence type="ECO:0000256" key="4">
    <source>
        <dbReference type="ARBA" id="ARBA00022989"/>
    </source>
</evidence>
<feature type="transmembrane region" description="Helical" evidence="6">
    <location>
        <begin position="103"/>
        <end position="127"/>
    </location>
</feature>
<dbReference type="GO" id="GO:0022857">
    <property type="term" value="F:transmembrane transporter activity"/>
    <property type="evidence" value="ECO:0007669"/>
    <property type="project" value="InterPro"/>
</dbReference>
<feature type="transmembrane region" description="Helical" evidence="6">
    <location>
        <begin position="299"/>
        <end position="318"/>
    </location>
</feature>
<evidence type="ECO:0000256" key="3">
    <source>
        <dbReference type="ARBA" id="ARBA00022692"/>
    </source>
</evidence>
<keyword evidence="3 6" id="KW-0812">Transmembrane</keyword>
<dbReference type="InterPro" id="IPR036259">
    <property type="entry name" value="MFS_trans_sf"/>
</dbReference>
<evidence type="ECO:0000313" key="8">
    <source>
        <dbReference type="EMBL" id="SIS74665.1"/>
    </source>
</evidence>
<dbReference type="EMBL" id="FTOO01000003">
    <property type="protein sequence ID" value="SIS74665.1"/>
    <property type="molecule type" value="Genomic_DNA"/>
</dbReference>
<dbReference type="Pfam" id="PF07690">
    <property type="entry name" value="MFS_1"/>
    <property type="match status" value="2"/>
</dbReference>
<dbReference type="Gene3D" id="1.20.1250.20">
    <property type="entry name" value="MFS general substrate transporter like domains"/>
    <property type="match status" value="2"/>
</dbReference>
<dbReference type="PANTHER" id="PTHR43791">
    <property type="entry name" value="PERMEASE-RELATED"/>
    <property type="match status" value="1"/>
</dbReference>
<evidence type="ECO:0000259" key="7">
    <source>
        <dbReference type="PROSITE" id="PS50850"/>
    </source>
</evidence>
<organism evidence="8 9">
    <name type="scientific">Alicyclobacillus vulcanalis</name>
    <dbReference type="NCBI Taxonomy" id="252246"/>
    <lineage>
        <taxon>Bacteria</taxon>
        <taxon>Bacillati</taxon>
        <taxon>Bacillota</taxon>
        <taxon>Bacilli</taxon>
        <taxon>Bacillales</taxon>
        <taxon>Alicyclobacillaceae</taxon>
        <taxon>Alicyclobacillus</taxon>
    </lineage>
</organism>
<dbReference type="RefSeq" id="WP_234969586.1">
    <property type="nucleotide sequence ID" value="NZ_FTOO01000003.1"/>
</dbReference>
<feature type="transmembrane region" description="Helical" evidence="6">
    <location>
        <begin position="78"/>
        <end position="97"/>
    </location>
</feature>
<dbReference type="Proteomes" id="UP000186156">
    <property type="component" value="Unassembled WGS sequence"/>
</dbReference>
<keyword evidence="9" id="KW-1185">Reference proteome</keyword>